<dbReference type="GeneID" id="20209126"/>
<feature type="transmembrane region" description="Helical" evidence="1">
    <location>
        <begin position="50"/>
        <end position="70"/>
    </location>
</feature>
<dbReference type="EMBL" id="KB095871">
    <property type="protein sequence ID" value="ESO10456.1"/>
    <property type="molecule type" value="Genomic_DNA"/>
</dbReference>
<keyword evidence="1" id="KW-0812">Transmembrane</keyword>
<reference evidence="3" key="3">
    <citation type="submission" date="2015-06" db="UniProtKB">
        <authorList>
            <consortium name="EnsemblMetazoa"/>
        </authorList>
    </citation>
    <scope>IDENTIFICATION</scope>
</reference>
<keyword evidence="1" id="KW-0472">Membrane</keyword>
<evidence type="ECO:0000256" key="1">
    <source>
        <dbReference type="SAM" id="Phobius"/>
    </source>
</evidence>
<reference evidence="2 4" key="2">
    <citation type="journal article" date="2013" name="Nature">
        <title>Insights into bilaterian evolution from three spiralian genomes.</title>
        <authorList>
            <person name="Simakov O."/>
            <person name="Marletaz F."/>
            <person name="Cho S.J."/>
            <person name="Edsinger-Gonzales E."/>
            <person name="Havlak P."/>
            <person name="Hellsten U."/>
            <person name="Kuo D.H."/>
            <person name="Larsson T."/>
            <person name="Lv J."/>
            <person name="Arendt D."/>
            <person name="Savage R."/>
            <person name="Osoegawa K."/>
            <person name="de Jong P."/>
            <person name="Grimwood J."/>
            <person name="Chapman J.A."/>
            <person name="Shapiro H."/>
            <person name="Aerts A."/>
            <person name="Otillar R.P."/>
            <person name="Terry A.Y."/>
            <person name="Boore J.L."/>
            <person name="Grigoriev I.V."/>
            <person name="Lindberg D.R."/>
            <person name="Seaver E.C."/>
            <person name="Weisblat D.A."/>
            <person name="Putnam N.H."/>
            <person name="Rokhsar D.S."/>
        </authorList>
    </citation>
    <scope>NUCLEOTIDE SEQUENCE</scope>
</reference>
<dbReference type="CTD" id="20209126"/>
<dbReference type="HOGENOM" id="CLU_1788936_0_0_1"/>
<gene>
    <name evidence="3" type="primary">20209126</name>
    <name evidence="2" type="ORF">HELRODRAFT_183613</name>
</gene>
<proteinExistence type="predicted"/>
<evidence type="ECO:0000313" key="2">
    <source>
        <dbReference type="EMBL" id="ESO10456.1"/>
    </source>
</evidence>
<dbReference type="Proteomes" id="UP000015101">
    <property type="component" value="Unassembled WGS sequence"/>
</dbReference>
<evidence type="ECO:0000313" key="4">
    <source>
        <dbReference type="Proteomes" id="UP000015101"/>
    </source>
</evidence>
<reference evidence="4" key="1">
    <citation type="submission" date="2012-12" db="EMBL/GenBank/DDBJ databases">
        <authorList>
            <person name="Hellsten U."/>
            <person name="Grimwood J."/>
            <person name="Chapman J.A."/>
            <person name="Shapiro H."/>
            <person name="Aerts A."/>
            <person name="Otillar R.P."/>
            <person name="Terry A.Y."/>
            <person name="Boore J.L."/>
            <person name="Simakov O."/>
            <person name="Marletaz F."/>
            <person name="Cho S.-J."/>
            <person name="Edsinger-Gonzales E."/>
            <person name="Havlak P."/>
            <person name="Kuo D.-H."/>
            <person name="Larsson T."/>
            <person name="Lv J."/>
            <person name="Arendt D."/>
            <person name="Savage R."/>
            <person name="Osoegawa K."/>
            <person name="de Jong P."/>
            <person name="Lindberg D.R."/>
            <person name="Seaver E.C."/>
            <person name="Weisblat D.A."/>
            <person name="Putnam N.H."/>
            <person name="Grigoriev I.V."/>
            <person name="Rokhsar D.S."/>
        </authorList>
    </citation>
    <scope>NUCLEOTIDE SEQUENCE</scope>
</reference>
<keyword evidence="4" id="KW-1185">Reference proteome</keyword>
<dbReference type="RefSeq" id="XP_009011454.1">
    <property type="nucleotide sequence ID" value="XM_009013206.1"/>
</dbReference>
<dbReference type="AlphaFoldDB" id="T1FJX7"/>
<keyword evidence="1" id="KW-1133">Transmembrane helix</keyword>
<dbReference type="InParanoid" id="T1FJX7"/>
<evidence type="ECO:0000313" key="3">
    <source>
        <dbReference type="EnsemblMetazoa" id="HelroP183613"/>
    </source>
</evidence>
<sequence>MVFECDIWSSDVPEDEIVLFYSILNAYIKWCHSNPQQLINKGLFPSGLEKIWFCIICHLGYLFLVCLLLSRLQFRTIFTKQFQESDTDVEKNVEMGEVIRKKIQQQGPCSMCGRNKDKKSRTLRKNCASFVCADHLVTLYKHCKE</sequence>
<dbReference type="EnsemblMetazoa" id="HelroT183613">
    <property type="protein sequence ID" value="HelroP183613"/>
    <property type="gene ID" value="HelroG183613"/>
</dbReference>
<dbReference type="EMBL" id="AMQM01008889">
    <property type="status" value="NOT_ANNOTATED_CDS"/>
    <property type="molecule type" value="Genomic_DNA"/>
</dbReference>
<dbReference type="KEGG" id="hro:HELRODRAFT_183613"/>
<name>T1FJX7_HELRO</name>
<accession>T1FJX7</accession>
<protein>
    <submittedName>
        <fullName evidence="2 3">Uncharacterized protein</fullName>
    </submittedName>
</protein>
<organism evidence="3 4">
    <name type="scientific">Helobdella robusta</name>
    <name type="common">Californian leech</name>
    <dbReference type="NCBI Taxonomy" id="6412"/>
    <lineage>
        <taxon>Eukaryota</taxon>
        <taxon>Metazoa</taxon>
        <taxon>Spiralia</taxon>
        <taxon>Lophotrochozoa</taxon>
        <taxon>Annelida</taxon>
        <taxon>Clitellata</taxon>
        <taxon>Hirudinea</taxon>
        <taxon>Rhynchobdellida</taxon>
        <taxon>Glossiphoniidae</taxon>
        <taxon>Helobdella</taxon>
    </lineage>
</organism>